<name>A0A6B8V8W6_9CORY</name>
<proteinExistence type="inferred from homology"/>
<dbReference type="RefSeq" id="WP_156191899.1">
    <property type="nucleotide sequence ID" value="NZ_CP046452.1"/>
</dbReference>
<dbReference type="AlphaFoldDB" id="A0A6B8V8W6"/>
<dbReference type="PANTHER" id="PTHR43701">
    <property type="entry name" value="MEMBRANE TRANSPORTER PROTEIN MJ0441-RELATED"/>
    <property type="match status" value="1"/>
</dbReference>
<dbReference type="Proteomes" id="UP000427071">
    <property type="component" value="Chromosome"/>
</dbReference>
<feature type="transmembrane region" description="Helical" evidence="6">
    <location>
        <begin position="250"/>
        <end position="271"/>
    </location>
</feature>
<feature type="transmembrane region" description="Helical" evidence="6">
    <location>
        <begin position="138"/>
        <end position="157"/>
    </location>
</feature>
<reference evidence="8" key="1">
    <citation type="submission" date="2019-11" db="EMBL/GenBank/DDBJ databases">
        <title>Complete genome sequence of Corynebacterium kalinowskii 1959, a novel Corynebacterium species isolated from soil of a small paddock in Vilsendorf, Germany.</title>
        <authorList>
            <person name="Schaffert L."/>
            <person name="Ruwe M."/>
            <person name="Milse J."/>
            <person name="Hanuschka K."/>
            <person name="Ortseifen V."/>
            <person name="Droste J."/>
            <person name="Brandt D."/>
            <person name="Schlueter L."/>
            <person name="Kutter Y."/>
            <person name="Vinke S."/>
            <person name="Viehoefer P."/>
            <person name="Jacob L."/>
            <person name="Luebke N.-C."/>
            <person name="Schulte-Berndt E."/>
            <person name="Hain C."/>
            <person name="Linder M."/>
            <person name="Schmidt P."/>
            <person name="Wollenschlaeger L."/>
            <person name="Luttermann T."/>
            <person name="Thieme E."/>
            <person name="Hassa J."/>
            <person name="Haak M."/>
            <person name="Wittchen M."/>
            <person name="Mentz A."/>
            <person name="Persicke M."/>
            <person name="Busche T."/>
            <person name="Ruckert C."/>
        </authorList>
    </citation>
    <scope>NUCLEOTIDE SEQUENCE [LARGE SCALE GENOMIC DNA]</scope>
    <source>
        <strain evidence="8">1959</strain>
    </source>
</reference>
<evidence type="ECO:0000256" key="2">
    <source>
        <dbReference type="ARBA" id="ARBA00009142"/>
    </source>
</evidence>
<sequence length="293" mass="30082">MNKLLIVAVAGALAQLVDGALGMGFGITATTCMMTIAALGPAQASAIVHAAELGTTLASGASHWKFGNVQWGTALRLGVPGALGAFLGASVLSRISLAAAAPVTAGILTFVGALLVWRFSRGRVQRTIRMVSPRFLGTLGFFAGFLDSSGGGGWGPLTSTTLLGATSQEPRKIIGTVNTSEFLVTAAASIGFALGLWPTIVAHVWSVLALLLGGVLAAPLGAYLVSRLNPSLLGGFVGTTLMTTNALKVFPHWVAALLFLSGAALSVLGYLRAQATLKAAPEDVRQKWLNRMS</sequence>
<organism evidence="7 8">
    <name type="scientific">Corynebacterium kalinowskii</name>
    <dbReference type="NCBI Taxonomy" id="2675216"/>
    <lineage>
        <taxon>Bacteria</taxon>
        <taxon>Bacillati</taxon>
        <taxon>Actinomycetota</taxon>
        <taxon>Actinomycetes</taxon>
        <taxon>Mycobacteriales</taxon>
        <taxon>Corynebacteriaceae</taxon>
        <taxon>Corynebacterium</taxon>
    </lineage>
</organism>
<evidence type="ECO:0000313" key="8">
    <source>
        <dbReference type="Proteomes" id="UP000427071"/>
    </source>
</evidence>
<feature type="transmembrane region" description="Helical" evidence="6">
    <location>
        <begin position="177"/>
        <end position="197"/>
    </location>
</feature>
<evidence type="ECO:0000256" key="4">
    <source>
        <dbReference type="ARBA" id="ARBA00022989"/>
    </source>
</evidence>
<accession>A0A6B8V8W6</accession>
<comment type="similarity">
    <text evidence="2 6">Belongs to the 4-toluene sulfonate uptake permease (TSUP) (TC 2.A.102) family.</text>
</comment>
<keyword evidence="5 6" id="KW-0472">Membrane</keyword>
<keyword evidence="3 6" id="KW-0812">Transmembrane</keyword>
<dbReference type="Pfam" id="PF01925">
    <property type="entry name" value="TauE"/>
    <property type="match status" value="1"/>
</dbReference>
<evidence type="ECO:0000256" key="5">
    <source>
        <dbReference type="ARBA" id="ARBA00023136"/>
    </source>
</evidence>
<keyword evidence="8" id="KW-1185">Reference proteome</keyword>
<dbReference type="KEGG" id="ckw:CKALI_03095"/>
<evidence type="ECO:0000256" key="1">
    <source>
        <dbReference type="ARBA" id="ARBA00004141"/>
    </source>
</evidence>
<keyword evidence="4 6" id="KW-1133">Transmembrane helix</keyword>
<dbReference type="EMBL" id="CP046452">
    <property type="protein sequence ID" value="QGU01502.1"/>
    <property type="molecule type" value="Genomic_DNA"/>
</dbReference>
<evidence type="ECO:0000256" key="3">
    <source>
        <dbReference type="ARBA" id="ARBA00022692"/>
    </source>
</evidence>
<feature type="transmembrane region" description="Helical" evidence="6">
    <location>
        <begin position="95"/>
        <end position="117"/>
    </location>
</feature>
<evidence type="ECO:0000313" key="7">
    <source>
        <dbReference type="EMBL" id="QGU01502.1"/>
    </source>
</evidence>
<dbReference type="GO" id="GO:0005886">
    <property type="term" value="C:plasma membrane"/>
    <property type="evidence" value="ECO:0007669"/>
    <property type="project" value="UniProtKB-SubCell"/>
</dbReference>
<gene>
    <name evidence="7" type="ORF">CKALI_03095</name>
</gene>
<dbReference type="PANTHER" id="PTHR43701:SF12">
    <property type="entry name" value="MEMBRANE TRANSPORTER PROTEIN YTNM-RELATED"/>
    <property type="match status" value="1"/>
</dbReference>
<evidence type="ECO:0000256" key="6">
    <source>
        <dbReference type="RuleBase" id="RU363041"/>
    </source>
</evidence>
<dbReference type="InterPro" id="IPR002781">
    <property type="entry name" value="TM_pro_TauE-like"/>
</dbReference>
<keyword evidence="6" id="KW-1003">Cell membrane</keyword>
<feature type="transmembrane region" description="Helical" evidence="6">
    <location>
        <begin position="204"/>
        <end position="225"/>
    </location>
</feature>
<comment type="subcellular location">
    <subcellularLocation>
        <location evidence="6">Cell membrane</location>
        <topology evidence="6">Multi-pass membrane protein</topology>
    </subcellularLocation>
    <subcellularLocation>
        <location evidence="1">Membrane</location>
        <topology evidence="1">Multi-pass membrane protein</topology>
    </subcellularLocation>
</comment>
<protein>
    <recommendedName>
        <fullName evidence="6">Probable membrane transporter protein</fullName>
    </recommendedName>
</protein>
<dbReference type="InterPro" id="IPR051598">
    <property type="entry name" value="TSUP/Inactive_protease-like"/>
</dbReference>